<sequence length="75" mass="8296">MDRDDKQLLRHRVYGAGPDHPGPRPDRRYAELVGGPLDGLLLDITGWTPDEVDTGVAPATEVGRTAVSVRKRCRF</sequence>
<dbReference type="Proteomes" id="UP000530412">
    <property type="component" value="Unassembled WGS sequence"/>
</dbReference>
<accession>A0A514JJV5</accession>
<reference evidence="3 4" key="1">
    <citation type="submission" date="2017-07" db="EMBL/GenBank/DDBJ databases">
        <title>The Complete Genome of Streptomyces asterosporus-ZSY.</title>
        <authorList>
            <person name="Zhang S."/>
        </authorList>
    </citation>
    <scope>NUCLEOTIDE SEQUENCE [LARGE SCALE GENOMIC DNA]</scope>
    <source>
        <strain evidence="3 4">DSM 41452</strain>
    </source>
</reference>
<feature type="region of interest" description="Disordered" evidence="1">
    <location>
        <begin position="1"/>
        <end position="25"/>
    </location>
</feature>
<proteinExistence type="predicted"/>
<name>A0A514JJV5_9ACTN</name>
<dbReference type="EMBL" id="JACJIE010000013">
    <property type="protein sequence ID" value="MBA8946341.1"/>
    <property type="molecule type" value="Genomic_DNA"/>
</dbReference>
<dbReference type="EMBL" id="CP022310">
    <property type="protein sequence ID" value="QDI67242.1"/>
    <property type="molecule type" value="Genomic_DNA"/>
</dbReference>
<dbReference type="RefSeq" id="WP_142197518.1">
    <property type="nucleotide sequence ID" value="NZ_BMSU01000033.1"/>
</dbReference>
<evidence type="ECO:0000313" key="5">
    <source>
        <dbReference type="Proteomes" id="UP000530412"/>
    </source>
</evidence>
<protein>
    <submittedName>
        <fullName evidence="3">Uncharacterized protein</fullName>
    </submittedName>
</protein>
<organism evidence="3 4">
    <name type="scientific">Streptomyces calvus</name>
    <dbReference type="NCBI Taxonomy" id="67282"/>
    <lineage>
        <taxon>Bacteria</taxon>
        <taxon>Bacillati</taxon>
        <taxon>Actinomycetota</taxon>
        <taxon>Actinomycetes</taxon>
        <taxon>Kitasatosporales</taxon>
        <taxon>Streptomycetaceae</taxon>
        <taxon>Streptomyces</taxon>
    </lineage>
</organism>
<evidence type="ECO:0000313" key="2">
    <source>
        <dbReference type="EMBL" id="MBA8946341.1"/>
    </source>
</evidence>
<keyword evidence="4" id="KW-1185">Reference proteome</keyword>
<accession>A0A7W3MDA4</accession>
<dbReference type="Proteomes" id="UP000316215">
    <property type="component" value="Chromosome"/>
</dbReference>
<gene>
    <name evidence="3" type="ORF">CD934_00005</name>
    <name evidence="2" type="ORF">FHS33_004794</name>
</gene>
<evidence type="ECO:0000313" key="3">
    <source>
        <dbReference type="EMBL" id="QDI67242.1"/>
    </source>
</evidence>
<evidence type="ECO:0000256" key="1">
    <source>
        <dbReference type="SAM" id="MobiDB-lite"/>
    </source>
</evidence>
<evidence type="ECO:0000313" key="4">
    <source>
        <dbReference type="Proteomes" id="UP000316215"/>
    </source>
</evidence>
<dbReference type="KEGG" id="sast:CD934_00005"/>
<dbReference type="OrthoDB" id="3872412at2"/>
<dbReference type="AlphaFoldDB" id="A0A514JJV5"/>
<reference evidence="2 5" key="2">
    <citation type="submission" date="2020-08" db="EMBL/GenBank/DDBJ databases">
        <title>Genomic Encyclopedia of Type Strains, Phase III (KMG-III): the genomes of soil and plant-associated and newly described type strains.</title>
        <authorList>
            <person name="Whitman W."/>
        </authorList>
    </citation>
    <scope>NUCLEOTIDE SEQUENCE [LARGE SCALE GENOMIC DNA]</scope>
    <source>
        <strain evidence="2 5">CECT 3271</strain>
    </source>
</reference>